<dbReference type="EMBL" id="CP117416">
    <property type="protein sequence ID" value="WCT56660.1"/>
    <property type="molecule type" value="Genomic_DNA"/>
</dbReference>
<dbReference type="PROSITE" id="PS51257">
    <property type="entry name" value="PROKAR_LIPOPROTEIN"/>
    <property type="match status" value="1"/>
</dbReference>
<dbReference type="KEGG" id="pka:PQ456_03820"/>
<evidence type="ECO:0000313" key="3">
    <source>
        <dbReference type="EMBL" id="WCT56660.1"/>
    </source>
</evidence>
<accession>A0AAX3M334</accession>
<gene>
    <name evidence="3" type="ORF">PQ456_03820</name>
</gene>
<keyword evidence="4" id="KW-1185">Reference proteome</keyword>
<evidence type="ECO:0000256" key="2">
    <source>
        <dbReference type="SAM" id="SignalP"/>
    </source>
</evidence>
<organism evidence="3 4">
    <name type="scientific">Paenibacillus kyungheensis</name>
    <dbReference type="NCBI Taxonomy" id="1452732"/>
    <lineage>
        <taxon>Bacteria</taxon>
        <taxon>Bacillati</taxon>
        <taxon>Bacillota</taxon>
        <taxon>Bacilli</taxon>
        <taxon>Bacillales</taxon>
        <taxon>Paenibacillaceae</taxon>
        <taxon>Paenibacillus</taxon>
    </lineage>
</organism>
<evidence type="ECO:0000313" key="4">
    <source>
        <dbReference type="Proteomes" id="UP001220509"/>
    </source>
</evidence>
<dbReference type="RefSeq" id="WP_273614932.1">
    <property type="nucleotide sequence ID" value="NZ_CP117416.1"/>
</dbReference>
<dbReference type="Proteomes" id="UP001220509">
    <property type="component" value="Chromosome"/>
</dbReference>
<protein>
    <submittedName>
        <fullName evidence="3">Uncharacterized protein</fullName>
    </submittedName>
</protein>
<feature type="compositionally biased region" description="Polar residues" evidence="1">
    <location>
        <begin position="129"/>
        <end position="139"/>
    </location>
</feature>
<name>A0AAX3M334_9BACL</name>
<dbReference type="AlphaFoldDB" id="A0AAX3M334"/>
<reference evidence="3 4" key="1">
    <citation type="submission" date="2023-02" db="EMBL/GenBank/DDBJ databases">
        <title>Genome sequence of Paenibacillus kyungheensis KACC 18744.</title>
        <authorList>
            <person name="Kim S."/>
            <person name="Heo J."/>
            <person name="Kwon S.-W."/>
        </authorList>
    </citation>
    <scope>NUCLEOTIDE SEQUENCE [LARGE SCALE GENOMIC DNA]</scope>
    <source>
        <strain evidence="3 4">KACC 18744</strain>
    </source>
</reference>
<feature type="compositionally biased region" description="Low complexity" evidence="1">
    <location>
        <begin position="106"/>
        <end position="128"/>
    </location>
</feature>
<feature type="chain" id="PRO_5044027750" evidence="2">
    <location>
        <begin position="29"/>
        <end position="200"/>
    </location>
</feature>
<sequence>MRKNKYSVSLLMLLLCGMIVLTSCSAITAQQITLKSASGMGGTGNRNAMRGMINADLIGKVVSVNGSQLTIDVMEQAQRRSSPPSDHSATMSSPTDATAPRSNRMPDNSTPNINTPNTDPTPTTARPDGNTSNISSTGVKKTITVGENVPISQITAMMPQTNNNRTATTLQLSDLKAGQILMIWYKDNTNTVEKISVMDS</sequence>
<proteinExistence type="predicted"/>
<feature type="signal peptide" evidence="2">
    <location>
        <begin position="1"/>
        <end position="28"/>
    </location>
</feature>
<feature type="region of interest" description="Disordered" evidence="1">
    <location>
        <begin position="76"/>
        <end position="141"/>
    </location>
</feature>
<feature type="compositionally biased region" description="Polar residues" evidence="1">
    <location>
        <begin position="79"/>
        <end position="96"/>
    </location>
</feature>
<keyword evidence="2" id="KW-0732">Signal</keyword>
<evidence type="ECO:0000256" key="1">
    <source>
        <dbReference type="SAM" id="MobiDB-lite"/>
    </source>
</evidence>